<dbReference type="SMR" id="A0A9Y2YAE2"/>
<dbReference type="SUPFAM" id="SSF48619">
    <property type="entry name" value="Phospholipase A2, PLA2"/>
    <property type="match status" value="1"/>
</dbReference>
<dbReference type="GO" id="GO:0006644">
    <property type="term" value="P:phospholipid metabolic process"/>
    <property type="evidence" value="ECO:0007669"/>
    <property type="project" value="InterPro"/>
</dbReference>
<organism evidence="1">
    <name type="scientific">Sciscionella marina</name>
    <dbReference type="NCBI Taxonomy" id="508770"/>
    <lineage>
        <taxon>Bacteria</taxon>
        <taxon>Bacillati</taxon>
        <taxon>Actinomycetota</taxon>
        <taxon>Actinomycetes</taxon>
        <taxon>Pseudonocardiales</taxon>
        <taxon>Pseudonocardiaceae</taxon>
        <taxon>Sciscionella</taxon>
    </lineage>
</organism>
<dbReference type="Gene3D" id="1.20.90.10">
    <property type="entry name" value="Phospholipase A2 domain"/>
    <property type="match status" value="1"/>
</dbReference>
<name>A0A9Y2YAE2_9PSEU</name>
<proteinExistence type="evidence at protein level"/>
<dbReference type="GO" id="GO:0050482">
    <property type="term" value="P:arachidonate secretion"/>
    <property type="evidence" value="ECO:0007669"/>
    <property type="project" value="InterPro"/>
</dbReference>
<reference evidence="2" key="1">
    <citation type="journal article" date="2023" name="Acta Crystallogr. D Struct. Biol.">
        <title>Structural and functional characterization of a thermostable secretory phospholipase A&lt;sub&gt;2&lt;/sub&gt; from Sciscionella marina and its application in liposome biotransformation.</title>
        <authorList>
            <person name="Kang B.G."/>
            <person name="Kwon S.Y."/>
            <person name="Lee H.R."/>
            <person name="Hwang Y."/>
            <person name="Youn S.Y."/>
            <person name="Oh C."/>
            <person name="Park J.B."/>
            <person name="Cha S.S."/>
        </authorList>
    </citation>
    <scope>X-RAY CRYSTALLOGRAPHY (1.24 ANGSTROMS)</scope>
    <scope>DISULFIDE BONDS</scope>
</reference>
<protein>
    <submittedName>
        <fullName evidence="1">Phospholipase A2</fullName>
    </submittedName>
</protein>
<keyword evidence="2" id="KW-0002">3D-structure</keyword>
<evidence type="ECO:0000313" key="1">
    <source>
        <dbReference type="PDB" id="7YGK"/>
    </source>
</evidence>
<dbReference type="AlphaFoldDB" id="A0A9Y2YAE2"/>
<dbReference type="PDB" id="7YGK">
    <property type="method" value="X-ray"/>
    <property type="resolution" value="1.24 A"/>
    <property type="chains" value="A=1-113"/>
</dbReference>
<dbReference type="InterPro" id="IPR036444">
    <property type="entry name" value="PLipase_A2_dom_sf"/>
</dbReference>
<feature type="disulfide bond" evidence="2">
    <location>
        <begin position="39"/>
        <end position="55"/>
    </location>
</feature>
<dbReference type="InterPro" id="IPR015141">
    <property type="entry name" value="PLipase_A2_prok/fun"/>
</dbReference>
<sequence length="113" mass="13104">ESIESITDNYLFSTSPSQFEKVRDERPHADKLDWSSDSCSWAPDKPVGFDFDPACHRHDFGYRNYKKQSRFDDTSKKRIDDNFYSDLKGICHGNGSCNALAWTYYQAVRKFGS</sequence>
<evidence type="ECO:0007829" key="2">
    <source>
        <dbReference type="PDB" id="7YGK"/>
    </source>
</evidence>
<accession>A0A9Y2YAE2</accession>
<feature type="disulfide bond" evidence="2">
    <location>
        <begin position="91"/>
        <end position="97"/>
    </location>
</feature>
<dbReference type="GO" id="GO:0004623">
    <property type="term" value="F:phospholipase A2 activity"/>
    <property type="evidence" value="ECO:0007669"/>
    <property type="project" value="InterPro"/>
</dbReference>
<dbReference type="Pfam" id="PF09056">
    <property type="entry name" value="Phospholip_A2_3"/>
    <property type="match status" value="1"/>
</dbReference>